<organism evidence="1 2">
    <name type="scientific">Gnomoniopsis smithogilvyi</name>
    <dbReference type="NCBI Taxonomy" id="1191159"/>
    <lineage>
        <taxon>Eukaryota</taxon>
        <taxon>Fungi</taxon>
        <taxon>Dikarya</taxon>
        <taxon>Ascomycota</taxon>
        <taxon>Pezizomycotina</taxon>
        <taxon>Sordariomycetes</taxon>
        <taxon>Sordariomycetidae</taxon>
        <taxon>Diaporthales</taxon>
        <taxon>Gnomoniaceae</taxon>
        <taxon>Gnomoniopsis</taxon>
    </lineage>
</organism>
<evidence type="ECO:0000313" key="2">
    <source>
        <dbReference type="Proteomes" id="UP001140453"/>
    </source>
</evidence>
<dbReference type="OrthoDB" id="3029470at2759"/>
<protein>
    <submittedName>
        <fullName evidence="1">Uncharacterized protein</fullName>
    </submittedName>
</protein>
<dbReference type="Proteomes" id="UP001140453">
    <property type="component" value="Unassembled WGS sequence"/>
</dbReference>
<accession>A0A9W8YJI5</accession>
<dbReference type="EMBL" id="JAPEVB010000006">
    <property type="protein sequence ID" value="KAJ4386282.1"/>
    <property type="molecule type" value="Genomic_DNA"/>
</dbReference>
<proteinExistence type="predicted"/>
<gene>
    <name evidence="1" type="ORF">N0V93_009175</name>
</gene>
<dbReference type="AlphaFoldDB" id="A0A9W8YJI5"/>
<sequence>MTFDPQRCADMHNELLRRANQHDPTAITERNLMTRFLEAGPEFADIAGLEELPIYQFLSSLDTNLALPERGPGLLTPHMLQPDPLGFWGEAFAMYERPEIILLYGQNSGEPTDGGLFFNLHTDRVVWHWAPGPFPAEEQWISLEVALQQSLDKWNSGKYFWNPEQGIVDVRLWTENDVTEALCSWDRLLRNIEERLPTDTGEFTRLQSVQLDQETRRSCHISDFAAEFLCRAPKPNFTHVAPGITTFSADSLAELYRSEEEQALRRSYPTGPGDPEGGDWATLLLPSTQAVVQDVSRHPDFEVQSFDKEWGFGKFTVNRRAGLYILAQLFDSNTVRLINPSGISNAGDFTGRCPWGEKRPSSLAEILDHWALLVESGAWGVGADGVAEAADWFDTHMAQSQLNWLRQTQQQRRK</sequence>
<name>A0A9W8YJI5_9PEZI</name>
<reference evidence="1" key="1">
    <citation type="submission" date="2022-10" db="EMBL/GenBank/DDBJ databases">
        <title>Tapping the CABI collections for fungal endophytes: first genome assemblies for Collariella, Neodidymelliopsis, Ascochyta clinopodiicola, Didymella pomorum, Didymosphaeria variabile, Neocosmospora piperis and Neocucurbitaria cava.</title>
        <authorList>
            <person name="Hill R."/>
        </authorList>
    </citation>
    <scope>NUCLEOTIDE SEQUENCE</scope>
    <source>
        <strain evidence="1">IMI 355082</strain>
    </source>
</reference>
<keyword evidence="2" id="KW-1185">Reference proteome</keyword>
<comment type="caution">
    <text evidence="1">The sequence shown here is derived from an EMBL/GenBank/DDBJ whole genome shotgun (WGS) entry which is preliminary data.</text>
</comment>
<evidence type="ECO:0000313" key="1">
    <source>
        <dbReference type="EMBL" id="KAJ4386282.1"/>
    </source>
</evidence>